<dbReference type="InterPro" id="IPR003660">
    <property type="entry name" value="HAMP_dom"/>
</dbReference>
<evidence type="ECO:0000259" key="9">
    <source>
        <dbReference type="PROSITE" id="PS50109"/>
    </source>
</evidence>
<dbReference type="SMART" id="SM00387">
    <property type="entry name" value="HATPase_c"/>
    <property type="match status" value="1"/>
</dbReference>
<dbReference type="AlphaFoldDB" id="A0A059KRH2"/>
<feature type="transmembrane region" description="Helical" evidence="8">
    <location>
        <begin position="26"/>
        <end position="44"/>
    </location>
</feature>
<dbReference type="EC" id="2.7.13.3" evidence="3"/>
<dbReference type="GO" id="GO:0046983">
    <property type="term" value="F:protein dimerization activity"/>
    <property type="evidence" value="ECO:0007669"/>
    <property type="project" value="InterPro"/>
</dbReference>
<dbReference type="CDD" id="cd06225">
    <property type="entry name" value="HAMP"/>
    <property type="match status" value="1"/>
</dbReference>
<evidence type="ECO:0000256" key="7">
    <source>
        <dbReference type="ARBA" id="ARBA00023012"/>
    </source>
</evidence>
<keyword evidence="12" id="KW-1185">Reference proteome</keyword>
<feature type="transmembrane region" description="Helical" evidence="8">
    <location>
        <begin position="179"/>
        <end position="200"/>
    </location>
</feature>
<dbReference type="Gene3D" id="1.20.5.1930">
    <property type="match status" value="1"/>
</dbReference>
<keyword evidence="6" id="KW-0418">Kinase</keyword>
<dbReference type="Gene3D" id="3.30.565.10">
    <property type="entry name" value="Histidine kinase-like ATPase, C-terminal domain"/>
    <property type="match status" value="1"/>
</dbReference>
<dbReference type="STRING" id="34103.SAMN05421778_104115"/>
<protein>
    <recommendedName>
        <fullName evidence="3">histidine kinase</fullName>
        <ecNumber evidence="3">2.7.13.3</ecNumber>
    </recommendedName>
</protein>
<accession>A0A059KRH2</accession>
<evidence type="ECO:0000256" key="1">
    <source>
        <dbReference type="ARBA" id="ARBA00000085"/>
    </source>
</evidence>
<dbReference type="CDD" id="cd16917">
    <property type="entry name" value="HATPase_UhpB-NarQ-NarX-like"/>
    <property type="match status" value="1"/>
</dbReference>
<comment type="caution">
    <text evidence="11">The sequence shown here is derived from an EMBL/GenBank/DDBJ whole genome shotgun (WGS) entry which is preliminary data.</text>
</comment>
<dbReference type="InterPro" id="IPR011712">
    <property type="entry name" value="Sig_transdc_His_kin_sub3_dim/P"/>
</dbReference>
<dbReference type="InterPro" id="IPR050482">
    <property type="entry name" value="Sensor_HK_TwoCompSys"/>
</dbReference>
<evidence type="ECO:0000313" key="11">
    <source>
        <dbReference type="EMBL" id="KDB54062.1"/>
    </source>
</evidence>
<evidence type="ECO:0000256" key="4">
    <source>
        <dbReference type="ARBA" id="ARBA00022553"/>
    </source>
</evidence>
<dbReference type="GO" id="GO:0016020">
    <property type="term" value="C:membrane"/>
    <property type="evidence" value="ECO:0007669"/>
    <property type="project" value="UniProtKB-SubCell"/>
</dbReference>
<evidence type="ECO:0000256" key="8">
    <source>
        <dbReference type="SAM" id="Phobius"/>
    </source>
</evidence>
<sequence>MPENAVPAPAIAPDALQPALDLQRTLLRRGALLVALLLLGLGLWSGQALGRAERVALPATARLVAQLLHQDLARQLSAFERDLEQVPVRLEVLADLERRLPLCVRLRAIDEREIGAHCGPDTPVAAPARWLGRQLAALASADRPDRVRLPLLLPAGIKAGTIEVGVHWDQVGLAWAERLLLLLGLGLLLGAAGLALSWPVGRALRPTRQILAALARLEAGEREVRLPVPPLRELRELTLCFNRLAQRWTELLARQQQLAGRLLHTREEERRHLARELHDEMAQSLSALRAETAVIGALAARTGTPALQQAAGRIALLCAQLQEALQGVLQALRPTMLDRFGLGAALEALVAQPRRREVDGALPACTLQLPPGGLEAVPADMAVHVYRIVQEGLTNAVRHGEARAVQVQMRLDRDIDPQATLLIDIADDGRGPGPDGPVPGHGLLGLHERVQALGGTLALDRPEAGGMRLRVRLPIRPPAPMEDRT</sequence>
<keyword evidence="8" id="KW-1133">Transmembrane helix</keyword>
<dbReference type="PROSITE" id="PS50885">
    <property type="entry name" value="HAMP"/>
    <property type="match status" value="1"/>
</dbReference>
<evidence type="ECO:0000313" key="12">
    <source>
        <dbReference type="Proteomes" id="UP000026714"/>
    </source>
</evidence>
<dbReference type="SMART" id="SM00304">
    <property type="entry name" value="HAMP"/>
    <property type="match status" value="1"/>
</dbReference>
<keyword evidence="8" id="KW-0812">Transmembrane</keyword>
<dbReference type="Proteomes" id="UP000026714">
    <property type="component" value="Unassembled WGS sequence"/>
</dbReference>
<dbReference type="PANTHER" id="PTHR24421">
    <property type="entry name" value="NITRATE/NITRITE SENSOR PROTEIN NARX-RELATED"/>
    <property type="match status" value="1"/>
</dbReference>
<comment type="catalytic activity">
    <reaction evidence="1">
        <text>ATP + protein L-histidine = ADP + protein N-phospho-L-histidine.</text>
        <dbReference type="EC" id="2.7.13.3"/>
    </reaction>
</comment>
<dbReference type="PROSITE" id="PS50109">
    <property type="entry name" value="HIS_KIN"/>
    <property type="match status" value="1"/>
</dbReference>
<reference evidence="11 12" key="1">
    <citation type="journal article" date="2014" name="FEMS Microbiol. Ecol.">
        <title>Sphaerotilus natans encrusted with nanoball-shaped Fe(III) oxide minerals formed by nitrate-reducing mixotrophic Fe(II) oxidation.</title>
        <authorList>
            <person name="Park S."/>
            <person name="Kim D.H."/>
            <person name="Lee J.H."/>
            <person name="Hur H.G."/>
        </authorList>
    </citation>
    <scope>NUCLEOTIDE SEQUENCE [LARGE SCALE GENOMIC DNA]</scope>
    <source>
        <strain evidence="11 12">DSM 6575</strain>
    </source>
</reference>
<dbReference type="InterPro" id="IPR036890">
    <property type="entry name" value="HATPase_C_sf"/>
</dbReference>
<keyword evidence="4" id="KW-0597">Phosphoprotein</keyword>
<dbReference type="eggNOG" id="COG4585">
    <property type="taxonomic scope" value="Bacteria"/>
</dbReference>
<keyword evidence="5" id="KW-0808">Transferase</keyword>
<evidence type="ECO:0000259" key="10">
    <source>
        <dbReference type="PROSITE" id="PS50885"/>
    </source>
</evidence>
<dbReference type="RefSeq" id="WP_051631436.1">
    <property type="nucleotide sequence ID" value="NZ_AZRA01000007.1"/>
</dbReference>
<evidence type="ECO:0000256" key="3">
    <source>
        <dbReference type="ARBA" id="ARBA00012438"/>
    </source>
</evidence>
<dbReference type="SUPFAM" id="SSF55874">
    <property type="entry name" value="ATPase domain of HSP90 chaperone/DNA topoisomerase II/histidine kinase"/>
    <property type="match status" value="1"/>
</dbReference>
<dbReference type="InterPro" id="IPR003594">
    <property type="entry name" value="HATPase_dom"/>
</dbReference>
<keyword evidence="7" id="KW-0902">Two-component regulatory system</keyword>
<dbReference type="Pfam" id="PF07730">
    <property type="entry name" value="HisKA_3"/>
    <property type="match status" value="1"/>
</dbReference>
<evidence type="ECO:0000256" key="5">
    <source>
        <dbReference type="ARBA" id="ARBA00022679"/>
    </source>
</evidence>
<feature type="domain" description="HAMP" evidence="10">
    <location>
        <begin position="201"/>
        <end position="253"/>
    </location>
</feature>
<dbReference type="GO" id="GO:0000155">
    <property type="term" value="F:phosphorelay sensor kinase activity"/>
    <property type="evidence" value="ECO:0007669"/>
    <property type="project" value="InterPro"/>
</dbReference>
<organism evidence="11 12">
    <name type="scientific">Sphaerotilus natans subsp. natans DSM 6575</name>
    <dbReference type="NCBI Taxonomy" id="1286631"/>
    <lineage>
        <taxon>Bacteria</taxon>
        <taxon>Pseudomonadati</taxon>
        <taxon>Pseudomonadota</taxon>
        <taxon>Betaproteobacteria</taxon>
        <taxon>Burkholderiales</taxon>
        <taxon>Sphaerotilaceae</taxon>
        <taxon>Sphaerotilus</taxon>
    </lineage>
</organism>
<feature type="domain" description="Histidine kinase" evidence="9">
    <location>
        <begin position="385"/>
        <end position="477"/>
    </location>
</feature>
<dbReference type="EMBL" id="AZRA01000007">
    <property type="protein sequence ID" value="KDB54062.1"/>
    <property type="molecule type" value="Genomic_DNA"/>
</dbReference>
<gene>
    <name evidence="11" type="ORF">X805_02850</name>
</gene>
<name>A0A059KRH2_9BURK</name>
<dbReference type="PANTHER" id="PTHR24421:SF58">
    <property type="entry name" value="SIGNAL TRANSDUCTION HISTIDINE-PROTEIN KINASE_PHOSPHATASE UHPB"/>
    <property type="match status" value="1"/>
</dbReference>
<comment type="subcellular location">
    <subcellularLocation>
        <location evidence="2">Membrane</location>
    </subcellularLocation>
</comment>
<keyword evidence="8" id="KW-0472">Membrane</keyword>
<evidence type="ECO:0000256" key="2">
    <source>
        <dbReference type="ARBA" id="ARBA00004370"/>
    </source>
</evidence>
<evidence type="ECO:0000256" key="6">
    <source>
        <dbReference type="ARBA" id="ARBA00022777"/>
    </source>
</evidence>
<dbReference type="InterPro" id="IPR005467">
    <property type="entry name" value="His_kinase_dom"/>
</dbReference>
<dbReference type="Pfam" id="PF02518">
    <property type="entry name" value="HATPase_c"/>
    <property type="match status" value="1"/>
</dbReference>
<proteinExistence type="predicted"/>